<reference evidence="2" key="1">
    <citation type="submission" date="2021-05" db="EMBL/GenBank/DDBJ databases">
        <authorList>
            <person name="Alioto T."/>
            <person name="Alioto T."/>
            <person name="Gomez Garrido J."/>
        </authorList>
    </citation>
    <scope>NUCLEOTIDE SEQUENCE</scope>
</reference>
<proteinExistence type="predicted"/>
<organism evidence="2">
    <name type="scientific">Cacopsylla melanoneura</name>
    <dbReference type="NCBI Taxonomy" id="428564"/>
    <lineage>
        <taxon>Eukaryota</taxon>
        <taxon>Metazoa</taxon>
        <taxon>Ecdysozoa</taxon>
        <taxon>Arthropoda</taxon>
        <taxon>Hexapoda</taxon>
        <taxon>Insecta</taxon>
        <taxon>Pterygota</taxon>
        <taxon>Neoptera</taxon>
        <taxon>Paraneoptera</taxon>
        <taxon>Hemiptera</taxon>
        <taxon>Sternorrhyncha</taxon>
        <taxon>Psylloidea</taxon>
        <taxon>Psyllidae</taxon>
        <taxon>Psyllinae</taxon>
        <taxon>Cacopsylla</taxon>
    </lineage>
</organism>
<evidence type="ECO:0000256" key="1">
    <source>
        <dbReference type="SAM" id="Phobius"/>
    </source>
</evidence>
<keyword evidence="1" id="KW-0472">Membrane</keyword>
<protein>
    <submittedName>
        <fullName evidence="2">Uncharacterized protein</fullName>
    </submittedName>
</protein>
<sequence>MSFTIGSWKFDHLSLFRLVYRSFQLLGYFPSSVQSSGWKSRLHKYFKWFHITLCIFMPISHFLSTIVHSVHYLPEFFTCLLEDVTIITVFIIVGLLRYRVHRFESVIHYMETSFSTVDTRVLAECHRRSLTTVVMFVTLFMMAVAGILAEFFTPMTEDELMLREELHGIKREAKRALFNLWIPGIDRSQSWTYVVICMVQVRARSHLSRLLTTFCRTSKP</sequence>
<feature type="transmembrane region" description="Helical" evidence="1">
    <location>
        <begin position="130"/>
        <end position="152"/>
    </location>
</feature>
<dbReference type="EMBL" id="HBUF01083590">
    <property type="protein sequence ID" value="CAG6633731.1"/>
    <property type="molecule type" value="Transcribed_RNA"/>
</dbReference>
<keyword evidence="1" id="KW-1133">Transmembrane helix</keyword>
<dbReference type="AlphaFoldDB" id="A0A8D8QLC3"/>
<evidence type="ECO:0000313" key="2">
    <source>
        <dbReference type="EMBL" id="CAG6633731.1"/>
    </source>
</evidence>
<keyword evidence="1" id="KW-0812">Transmembrane</keyword>
<accession>A0A8D8QLC3</accession>
<feature type="transmembrane region" description="Helical" evidence="1">
    <location>
        <begin position="73"/>
        <end position="96"/>
    </location>
</feature>
<feature type="transmembrane region" description="Helical" evidence="1">
    <location>
        <begin position="48"/>
        <end position="67"/>
    </location>
</feature>
<name>A0A8D8QLC3_9HEMI</name>